<accession>A0A0C3ADG5</accession>
<organism evidence="2 3">
    <name type="scientific">Piloderma croceum (strain F 1598)</name>
    <dbReference type="NCBI Taxonomy" id="765440"/>
    <lineage>
        <taxon>Eukaryota</taxon>
        <taxon>Fungi</taxon>
        <taxon>Dikarya</taxon>
        <taxon>Basidiomycota</taxon>
        <taxon>Agaricomycotina</taxon>
        <taxon>Agaricomycetes</taxon>
        <taxon>Agaricomycetidae</taxon>
        <taxon>Atheliales</taxon>
        <taxon>Atheliaceae</taxon>
        <taxon>Piloderma</taxon>
    </lineage>
</organism>
<evidence type="ECO:0000313" key="3">
    <source>
        <dbReference type="Proteomes" id="UP000054166"/>
    </source>
</evidence>
<evidence type="ECO:0000256" key="1">
    <source>
        <dbReference type="SAM" id="Phobius"/>
    </source>
</evidence>
<evidence type="ECO:0000313" key="2">
    <source>
        <dbReference type="EMBL" id="KIM71833.1"/>
    </source>
</evidence>
<sequence length="50" mass="5478">MGSTYWSFIGLRSTFGLSIIDPRDIAVFVVITLGNSVLSLFLTTKNIELA</sequence>
<keyword evidence="1" id="KW-0812">Transmembrane</keyword>
<keyword evidence="1" id="KW-1133">Transmembrane helix</keyword>
<feature type="transmembrane region" description="Helical" evidence="1">
    <location>
        <begin position="25"/>
        <end position="44"/>
    </location>
</feature>
<dbReference type="EMBL" id="KN833202">
    <property type="protein sequence ID" value="KIM71833.1"/>
    <property type="molecule type" value="Genomic_DNA"/>
</dbReference>
<gene>
    <name evidence="2" type="ORF">PILCRDRAFT_16679</name>
</gene>
<dbReference type="Proteomes" id="UP000054166">
    <property type="component" value="Unassembled WGS sequence"/>
</dbReference>
<keyword evidence="3" id="KW-1185">Reference proteome</keyword>
<dbReference type="InParanoid" id="A0A0C3ADG5"/>
<dbReference type="HOGENOM" id="CLU_3125614_0_0_1"/>
<reference evidence="3" key="2">
    <citation type="submission" date="2015-01" db="EMBL/GenBank/DDBJ databases">
        <title>Evolutionary Origins and Diversification of the Mycorrhizal Mutualists.</title>
        <authorList>
            <consortium name="DOE Joint Genome Institute"/>
            <consortium name="Mycorrhizal Genomics Consortium"/>
            <person name="Kohler A."/>
            <person name="Kuo A."/>
            <person name="Nagy L.G."/>
            <person name="Floudas D."/>
            <person name="Copeland A."/>
            <person name="Barry K.W."/>
            <person name="Cichocki N."/>
            <person name="Veneault-Fourrey C."/>
            <person name="LaButti K."/>
            <person name="Lindquist E.A."/>
            <person name="Lipzen A."/>
            <person name="Lundell T."/>
            <person name="Morin E."/>
            <person name="Murat C."/>
            <person name="Riley R."/>
            <person name="Ohm R."/>
            <person name="Sun H."/>
            <person name="Tunlid A."/>
            <person name="Henrissat B."/>
            <person name="Grigoriev I.V."/>
            <person name="Hibbett D.S."/>
            <person name="Martin F."/>
        </authorList>
    </citation>
    <scope>NUCLEOTIDE SEQUENCE [LARGE SCALE GENOMIC DNA]</scope>
    <source>
        <strain evidence="3">F 1598</strain>
    </source>
</reference>
<protein>
    <submittedName>
        <fullName evidence="2">Uncharacterized protein</fullName>
    </submittedName>
</protein>
<name>A0A0C3ADG5_PILCF</name>
<reference evidence="2 3" key="1">
    <citation type="submission" date="2014-04" db="EMBL/GenBank/DDBJ databases">
        <authorList>
            <consortium name="DOE Joint Genome Institute"/>
            <person name="Kuo A."/>
            <person name="Tarkka M."/>
            <person name="Buscot F."/>
            <person name="Kohler A."/>
            <person name="Nagy L.G."/>
            <person name="Floudas D."/>
            <person name="Copeland A."/>
            <person name="Barry K.W."/>
            <person name="Cichocki N."/>
            <person name="Veneault-Fourrey C."/>
            <person name="LaButti K."/>
            <person name="Lindquist E.A."/>
            <person name="Lipzen A."/>
            <person name="Lundell T."/>
            <person name="Morin E."/>
            <person name="Murat C."/>
            <person name="Sun H."/>
            <person name="Tunlid A."/>
            <person name="Henrissat B."/>
            <person name="Grigoriev I.V."/>
            <person name="Hibbett D.S."/>
            <person name="Martin F."/>
            <person name="Nordberg H.P."/>
            <person name="Cantor M.N."/>
            <person name="Hua S.X."/>
        </authorList>
    </citation>
    <scope>NUCLEOTIDE SEQUENCE [LARGE SCALE GENOMIC DNA]</scope>
    <source>
        <strain evidence="2 3">F 1598</strain>
    </source>
</reference>
<proteinExistence type="predicted"/>
<dbReference type="AlphaFoldDB" id="A0A0C3ADG5"/>
<keyword evidence="1" id="KW-0472">Membrane</keyword>